<keyword evidence="3" id="KW-1133">Transmembrane helix</keyword>
<evidence type="ECO:0000256" key="2">
    <source>
        <dbReference type="ARBA" id="ARBA00022737"/>
    </source>
</evidence>
<dbReference type="STRING" id="1703345.A3860_16970"/>
<proteinExistence type="predicted"/>
<dbReference type="PANTHER" id="PTHR24412">
    <property type="entry name" value="KELCH PROTEIN"/>
    <property type="match status" value="1"/>
</dbReference>
<dbReference type="Proteomes" id="UP000192796">
    <property type="component" value="Unassembled WGS sequence"/>
</dbReference>
<dbReference type="EMBL" id="LVYD01000024">
    <property type="protein sequence ID" value="OQP65359.1"/>
    <property type="molecule type" value="Genomic_DNA"/>
</dbReference>
<dbReference type="AlphaFoldDB" id="A0A1V9G3Y9"/>
<gene>
    <name evidence="4" type="ORF">A3860_16970</name>
</gene>
<dbReference type="InterPro" id="IPR015915">
    <property type="entry name" value="Kelch-typ_b-propeller"/>
</dbReference>
<evidence type="ECO:0000313" key="5">
    <source>
        <dbReference type="Proteomes" id="UP000192796"/>
    </source>
</evidence>
<dbReference type="InterPro" id="IPR006652">
    <property type="entry name" value="Kelch_1"/>
</dbReference>
<evidence type="ECO:0000256" key="3">
    <source>
        <dbReference type="SAM" id="Phobius"/>
    </source>
</evidence>
<feature type="transmembrane region" description="Helical" evidence="3">
    <location>
        <begin position="28"/>
        <end position="47"/>
    </location>
</feature>
<dbReference type="Pfam" id="PF24681">
    <property type="entry name" value="Kelch_KLHDC2_KLHL20_DRC7"/>
    <property type="match status" value="1"/>
</dbReference>
<evidence type="ECO:0000256" key="1">
    <source>
        <dbReference type="ARBA" id="ARBA00022441"/>
    </source>
</evidence>
<name>A0A1V9G3Y9_9BACT</name>
<dbReference type="PANTHER" id="PTHR24412:SF497">
    <property type="entry name" value="KELCH-LIKE PROTEIN 18"/>
    <property type="match status" value="1"/>
</dbReference>
<keyword evidence="3" id="KW-0472">Membrane</keyword>
<keyword evidence="5" id="KW-1185">Reference proteome</keyword>
<comment type="caution">
    <text evidence="4">The sequence shown here is derived from an EMBL/GenBank/DDBJ whole genome shotgun (WGS) entry which is preliminary data.</text>
</comment>
<evidence type="ECO:0008006" key="6">
    <source>
        <dbReference type="Google" id="ProtNLM"/>
    </source>
</evidence>
<dbReference type="SUPFAM" id="SSF117281">
    <property type="entry name" value="Kelch motif"/>
    <property type="match status" value="2"/>
</dbReference>
<dbReference type="Pfam" id="PF01344">
    <property type="entry name" value="Kelch_1"/>
    <property type="match status" value="1"/>
</dbReference>
<sequence>MLTGRETTTLSPVDVLKQNRKKNKMKNVLVYSLALVIATAPILIIPACSKSSSSSSDLVGNWAISDYFDGPARSEAVLFQIADTVFVGTGLSDTKRFNDFWKYSLSKRYWTRIADFKGGLRSSAIAFALNKKGYVGTGTDGSNFQNDMWQYSVDSNGWAPRNTFGWSASNPGGATARVEAVAFTVNNTAYVATGYDNNFLKDVWQYNAASDSWTQKAGIAGSKRSQATVFNVGGKVYLVSGNNNGSALNDIQVYDPSADTWTALRKLTNSSDESYDDKYTSIIRYNAVGFTIGSKAYLATGENGSMNSHTWEYDPSNDTWAEKTAFSGTARTGALAFTLTTNGTDRGFVMTGRSGTAPFDNMYELQPTLEDNTNDN</sequence>
<keyword evidence="2" id="KW-0677">Repeat</keyword>
<organism evidence="4 5">
    <name type="scientific">Niastella vici</name>
    <dbReference type="NCBI Taxonomy" id="1703345"/>
    <lineage>
        <taxon>Bacteria</taxon>
        <taxon>Pseudomonadati</taxon>
        <taxon>Bacteroidota</taxon>
        <taxon>Chitinophagia</taxon>
        <taxon>Chitinophagales</taxon>
        <taxon>Chitinophagaceae</taxon>
        <taxon>Niastella</taxon>
    </lineage>
</organism>
<evidence type="ECO:0000313" key="4">
    <source>
        <dbReference type="EMBL" id="OQP65359.1"/>
    </source>
</evidence>
<dbReference type="Gene3D" id="2.120.10.80">
    <property type="entry name" value="Kelch-type beta propeller"/>
    <property type="match status" value="2"/>
</dbReference>
<protein>
    <recommendedName>
        <fullName evidence="6">Galactose oxidase</fullName>
    </recommendedName>
</protein>
<keyword evidence="1" id="KW-0880">Kelch repeat</keyword>
<keyword evidence="3" id="KW-0812">Transmembrane</keyword>
<accession>A0A1V9G3Y9</accession>
<reference evidence="4 5" key="1">
    <citation type="submission" date="2016-03" db="EMBL/GenBank/DDBJ databases">
        <title>Niastella vici sp. nov., isolated from farmland soil.</title>
        <authorList>
            <person name="Chen L."/>
            <person name="Wang D."/>
            <person name="Yang S."/>
            <person name="Wang G."/>
        </authorList>
    </citation>
    <scope>NUCLEOTIDE SEQUENCE [LARGE SCALE GENOMIC DNA]</scope>
    <source>
        <strain evidence="4 5">DJ57</strain>
    </source>
</reference>